<dbReference type="InterPro" id="IPR050320">
    <property type="entry name" value="N5-glutamine_MTase"/>
</dbReference>
<dbReference type="NCBIfam" id="TIGR00536">
    <property type="entry name" value="hemK_fam"/>
    <property type="match status" value="1"/>
</dbReference>
<feature type="binding site" evidence="5">
    <location>
        <position position="140"/>
    </location>
    <ligand>
        <name>S-adenosyl-L-methionine</name>
        <dbReference type="ChEBI" id="CHEBI:59789"/>
    </ligand>
</feature>
<dbReference type="InterPro" id="IPR019874">
    <property type="entry name" value="RF_methyltr_PrmC"/>
</dbReference>
<dbReference type="InterPro" id="IPR040758">
    <property type="entry name" value="PrmC_N"/>
</dbReference>
<dbReference type="EC" id="2.1.1.297" evidence="5"/>
<evidence type="ECO:0000256" key="3">
    <source>
        <dbReference type="ARBA" id="ARBA00022691"/>
    </source>
</evidence>
<organism evidence="8 9">
    <name type="scientific">Staphylococcus hsinchuensis</name>
    <dbReference type="NCBI Taxonomy" id="3051183"/>
    <lineage>
        <taxon>Bacteria</taxon>
        <taxon>Bacillati</taxon>
        <taxon>Bacillota</taxon>
        <taxon>Bacilli</taxon>
        <taxon>Bacillales</taxon>
        <taxon>Staphylococcaceae</taxon>
        <taxon>Staphylococcus</taxon>
    </lineage>
</organism>
<dbReference type="GO" id="GO:0102559">
    <property type="term" value="F:peptide chain release factor N(5)-glutamine methyltransferase activity"/>
    <property type="evidence" value="ECO:0007669"/>
    <property type="project" value="UniProtKB-EC"/>
</dbReference>
<dbReference type="InterPro" id="IPR004556">
    <property type="entry name" value="HemK-like"/>
</dbReference>
<reference evidence="8 9" key="1">
    <citation type="journal article" date="2024" name="Pathogens">
        <title>Staphylococcus hsinchuensis sp. nov., Isolated from Soymilk.</title>
        <authorList>
            <person name="Wang Y.T."/>
            <person name="Lin Y.C."/>
            <person name="Hsieh Y.H."/>
            <person name="Lin Y.T."/>
            <person name="Hamada M."/>
            <person name="Chen C.C."/>
            <person name="Liou J.S."/>
            <person name="Lee A.Y."/>
            <person name="Zhang W.L."/>
            <person name="Chen Y.T."/>
            <person name="Huang C.H."/>
        </authorList>
    </citation>
    <scope>NUCLEOTIDE SEQUENCE [LARGE SCALE GENOMIC DNA]</scope>
    <source>
        <strain evidence="8 9">H164</strain>
    </source>
</reference>
<dbReference type="Proteomes" id="UP001436297">
    <property type="component" value="Chromosome"/>
</dbReference>
<proteinExistence type="inferred from homology"/>
<dbReference type="PANTHER" id="PTHR18895:SF74">
    <property type="entry name" value="MTRF1L RELEASE FACTOR GLUTAMINE METHYLTRANSFERASE"/>
    <property type="match status" value="1"/>
</dbReference>
<evidence type="ECO:0000256" key="4">
    <source>
        <dbReference type="ARBA" id="ARBA00048391"/>
    </source>
</evidence>
<dbReference type="InterPro" id="IPR002052">
    <property type="entry name" value="DNA_methylase_N6_adenine_CS"/>
</dbReference>
<dbReference type="GO" id="GO:0032259">
    <property type="term" value="P:methylation"/>
    <property type="evidence" value="ECO:0007669"/>
    <property type="project" value="UniProtKB-KW"/>
</dbReference>
<evidence type="ECO:0000259" key="6">
    <source>
        <dbReference type="Pfam" id="PF05175"/>
    </source>
</evidence>
<keyword evidence="3 5" id="KW-0949">S-adenosyl-L-methionine</keyword>
<evidence type="ECO:0000256" key="2">
    <source>
        <dbReference type="ARBA" id="ARBA00022679"/>
    </source>
</evidence>
<evidence type="ECO:0000313" key="8">
    <source>
        <dbReference type="EMBL" id="XAF70593.1"/>
    </source>
</evidence>
<dbReference type="HAMAP" id="MF_02126">
    <property type="entry name" value="RF_methyltr_PrmC"/>
    <property type="match status" value="1"/>
</dbReference>
<feature type="binding site" evidence="5">
    <location>
        <position position="184"/>
    </location>
    <ligand>
        <name>S-adenosyl-L-methionine</name>
        <dbReference type="ChEBI" id="CHEBI:59789"/>
    </ligand>
</feature>
<gene>
    <name evidence="5 8" type="primary">prmC</name>
    <name evidence="8" type="ORF">QQM35_00265</name>
</gene>
<comment type="function">
    <text evidence="5">Methylates the class 1 translation termination release factors RF1/PrfA and RF2/PrfB on the glutamine residue of the universally conserved GGQ motif.</text>
</comment>
<evidence type="ECO:0000256" key="1">
    <source>
        <dbReference type="ARBA" id="ARBA00022603"/>
    </source>
</evidence>
<sequence>MLNYKSLLGQAQQQCLHKGFEKSRAEWLMLDLFHWNKTDLLLHLNDEVTAEHLKLYEKATERMLTGEPIQYIVGHQTFYGETFKVNQHCLIPRPETEEVMLHFFHQLKHEDQVVDIGTGSGNIPIMLKKLDPTLKVYATDLYSEPLEIAKDNAKKHNTEINFLQGDTLTPLFEQGLKFNGLISNPPYIDNEEAKMMEETVLKYEPHHALFAESHGYQIYDQILSQLPKVLLPHAKVVFEIGFKQGEQLKQMIYERYPHLEVNLIKDINGNNRIISFEWI</sequence>
<keyword evidence="2 5" id="KW-0808">Transferase</keyword>
<evidence type="ECO:0000256" key="5">
    <source>
        <dbReference type="HAMAP-Rule" id="MF_02126"/>
    </source>
</evidence>
<name>A0ABZ3ED48_9STAP</name>
<dbReference type="Gene3D" id="1.10.8.10">
    <property type="entry name" value="DNA helicase RuvA subunit, C-terminal domain"/>
    <property type="match status" value="1"/>
</dbReference>
<comment type="caution">
    <text evidence="5">Lacks conserved residue(s) required for the propagation of feature annotation.</text>
</comment>
<dbReference type="PANTHER" id="PTHR18895">
    <property type="entry name" value="HEMK METHYLTRANSFERASE"/>
    <property type="match status" value="1"/>
</dbReference>
<feature type="domain" description="Methyltransferase small" evidence="6">
    <location>
        <begin position="100"/>
        <end position="194"/>
    </location>
</feature>
<keyword evidence="1 5" id="KW-0489">Methyltransferase</keyword>
<dbReference type="CDD" id="cd02440">
    <property type="entry name" value="AdoMet_MTases"/>
    <property type="match status" value="1"/>
</dbReference>
<dbReference type="SUPFAM" id="SSF53335">
    <property type="entry name" value="S-adenosyl-L-methionine-dependent methyltransferases"/>
    <property type="match status" value="1"/>
</dbReference>
<evidence type="ECO:0000259" key="7">
    <source>
        <dbReference type="Pfam" id="PF17827"/>
    </source>
</evidence>
<accession>A0ABZ3ED48</accession>
<dbReference type="InterPro" id="IPR007848">
    <property type="entry name" value="Small_mtfrase_dom"/>
</dbReference>
<dbReference type="InterPro" id="IPR029063">
    <property type="entry name" value="SAM-dependent_MTases_sf"/>
</dbReference>
<protein>
    <recommendedName>
        <fullName evidence="5">Release factor glutamine methyltransferase</fullName>
        <shortName evidence="5">RF MTase</shortName>
        <ecNumber evidence="5">2.1.1.297</ecNumber>
    </recommendedName>
    <alternativeName>
        <fullName evidence="5">N5-glutamine methyltransferase PrmC</fullName>
    </alternativeName>
    <alternativeName>
        <fullName evidence="5">Protein-(glutamine-N5) MTase PrmC</fullName>
    </alternativeName>
    <alternativeName>
        <fullName evidence="5">Protein-glutamine N-methyltransferase PrmC</fullName>
    </alternativeName>
</protein>
<keyword evidence="9" id="KW-1185">Reference proteome</keyword>
<dbReference type="Gene3D" id="3.40.50.150">
    <property type="entry name" value="Vaccinia Virus protein VP39"/>
    <property type="match status" value="1"/>
</dbReference>
<feature type="binding site" evidence="5">
    <location>
        <begin position="184"/>
        <end position="187"/>
    </location>
    <ligand>
        <name>substrate</name>
    </ligand>
</feature>
<comment type="similarity">
    <text evidence="5">Belongs to the protein N5-glutamine methyltransferase family. PrmC subfamily.</text>
</comment>
<dbReference type="PROSITE" id="PS00092">
    <property type="entry name" value="N6_MTASE"/>
    <property type="match status" value="1"/>
</dbReference>
<feature type="domain" description="Release factor glutamine methyltransferase N-terminal" evidence="7">
    <location>
        <begin position="8"/>
        <end position="74"/>
    </location>
</feature>
<comment type="catalytic activity">
    <reaction evidence="4 5">
        <text>L-glutaminyl-[peptide chain release factor] + S-adenosyl-L-methionine = N(5)-methyl-L-glutaminyl-[peptide chain release factor] + S-adenosyl-L-homocysteine + H(+)</text>
        <dbReference type="Rhea" id="RHEA:42896"/>
        <dbReference type="Rhea" id="RHEA-COMP:10271"/>
        <dbReference type="Rhea" id="RHEA-COMP:10272"/>
        <dbReference type="ChEBI" id="CHEBI:15378"/>
        <dbReference type="ChEBI" id="CHEBI:30011"/>
        <dbReference type="ChEBI" id="CHEBI:57856"/>
        <dbReference type="ChEBI" id="CHEBI:59789"/>
        <dbReference type="ChEBI" id="CHEBI:61891"/>
        <dbReference type="EC" id="2.1.1.297"/>
    </reaction>
</comment>
<dbReference type="Pfam" id="PF05175">
    <property type="entry name" value="MTS"/>
    <property type="match status" value="1"/>
</dbReference>
<evidence type="ECO:0000313" key="9">
    <source>
        <dbReference type="Proteomes" id="UP001436297"/>
    </source>
</evidence>
<dbReference type="RefSeq" id="WP_251518244.1">
    <property type="nucleotide sequence ID" value="NZ_CP128355.1"/>
</dbReference>
<dbReference type="Pfam" id="PF17827">
    <property type="entry name" value="PrmC_N"/>
    <property type="match status" value="1"/>
</dbReference>
<feature type="binding site" evidence="5">
    <location>
        <begin position="117"/>
        <end position="121"/>
    </location>
    <ligand>
        <name>S-adenosyl-L-methionine</name>
        <dbReference type="ChEBI" id="CHEBI:59789"/>
    </ligand>
</feature>
<dbReference type="EMBL" id="CP128355">
    <property type="protein sequence ID" value="XAF70593.1"/>
    <property type="molecule type" value="Genomic_DNA"/>
</dbReference>
<dbReference type="NCBIfam" id="TIGR03534">
    <property type="entry name" value="RF_mod_PrmC"/>
    <property type="match status" value="1"/>
</dbReference>